<comment type="caution">
    <text evidence="1">The sequence shown here is derived from an EMBL/GenBank/DDBJ whole genome shotgun (WGS) entry which is preliminary data.</text>
</comment>
<gene>
    <name evidence="1" type="ORF">A4H96_08935</name>
</gene>
<dbReference type="Proteomes" id="UP000078302">
    <property type="component" value="Unassembled WGS sequence"/>
</dbReference>
<evidence type="ECO:0000313" key="1">
    <source>
        <dbReference type="EMBL" id="OAP90955.1"/>
    </source>
</evidence>
<accession>A0A179BI55</accession>
<dbReference type="AlphaFoldDB" id="A0A179BI55"/>
<dbReference type="EMBL" id="LVXZ01000110">
    <property type="protein sequence ID" value="OAP90955.1"/>
    <property type="molecule type" value="Genomic_DNA"/>
</dbReference>
<protein>
    <submittedName>
        <fullName evidence="1">Uncharacterized protein</fullName>
    </submittedName>
</protein>
<proteinExistence type="predicted"/>
<reference evidence="1 2" key="1">
    <citation type="submission" date="2016-04" db="EMBL/GenBank/DDBJ databases">
        <title>Acidithiobacillus ferrooxidans genome sequencing and assembly.</title>
        <authorList>
            <person name="Zhou Z."/>
        </authorList>
    </citation>
    <scope>NUCLEOTIDE SEQUENCE [LARGE SCALE GENOMIC DNA]</scope>
    <source>
        <strain evidence="1 2">BY0502</strain>
    </source>
</reference>
<organism evidence="1 2">
    <name type="scientific">Acidithiobacillus ferrooxidans</name>
    <name type="common">Thiobacillus ferrooxidans</name>
    <dbReference type="NCBI Taxonomy" id="920"/>
    <lineage>
        <taxon>Bacteria</taxon>
        <taxon>Pseudomonadati</taxon>
        <taxon>Pseudomonadota</taxon>
        <taxon>Acidithiobacillia</taxon>
        <taxon>Acidithiobacillales</taxon>
        <taxon>Acidithiobacillaceae</taxon>
        <taxon>Acidithiobacillus</taxon>
    </lineage>
</organism>
<evidence type="ECO:0000313" key="2">
    <source>
        <dbReference type="Proteomes" id="UP000078302"/>
    </source>
</evidence>
<sequence>MPILRIERSEVGDKVFFKKCPAFARLGALNRTTFSPAPKLFLAELEKIGGLLQVKGAGHVVSPLECWGSP</sequence>
<name>A0A179BI55_ACIFR</name>
<keyword evidence="2" id="KW-1185">Reference proteome</keyword>